<sequence length="462" mass="50686">MAQKKRAKKRKTKKQQKQQEKLMLVGVGLLFVLFSIFGFFHLGFLGTLIANGFRIVGGNTYQFLSVALAAYGVWLAIKTTDARFKSIRRVIGCVLVYFGLLIILHAQIFSNVVGEQANIFQTTWMTLLGDIRRSQVTQNVGGGMIGAMLYGATYFLVSQIGSYIIAVLLMLIGAFLFSQMSSHELVEHLQVAGDKLQRLLEGSPEKQAEREARKAERAAEKQAAKEAKKEAERAAVMAEIKEKNQVRPMTEDEKSAKEQQMQAPADFEPEQLSFVPIDHFQELPQAAGPEAAQAPHPAGNKPGPSKKVNEDGEILDDDGEVLEFEISEEAENRDYELPSAQLLDSIPSTDQSSEYKKIEQNIGVLETTFQSFGVDAKVVKASLGPAVTKFEVQPAVGVKVSKIVGLTDDIALALAAKDVRMEAPIPGKSLIGIEVPNSAVSMVSFREVIEAQPDHPDKLLEV</sequence>
<reference evidence="4 5" key="1">
    <citation type="submission" date="2018-08" db="EMBL/GenBank/DDBJ databases">
        <authorList>
            <consortium name="GenomeTrakr: Next Generation Sequencing Network for Food Pathogen Tracability"/>
        </authorList>
    </citation>
    <scope>NUCLEOTIDE SEQUENCE [LARGE SCALE GENOMIC DNA]</scope>
    <source>
        <strain evidence="4 5">CFSAN060999</strain>
    </source>
</reference>
<dbReference type="EMBL" id="AAAICE010000054">
    <property type="protein sequence ID" value="EAC3883611.1"/>
    <property type="molecule type" value="Genomic_DNA"/>
</dbReference>
<dbReference type="PANTHER" id="PTHR22683">
    <property type="entry name" value="SPORULATION PROTEIN RELATED"/>
    <property type="match status" value="1"/>
</dbReference>
<evidence type="ECO:0000256" key="2">
    <source>
        <dbReference type="SAM" id="Phobius"/>
    </source>
</evidence>
<dbReference type="InterPro" id="IPR036259">
    <property type="entry name" value="MFS_trans_sf"/>
</dbReference>
<keyword evidence="2" id="KW-0812">Transmembrane</keyword>
<evidence type="ECO:0000256" key="1">
    <source>
        <dbReference type="SAM" id="MobiDB-lite"/>
    </source>
</evidence>
<gene>
    <name evidence="4" type="ORF">B4X68_16565</name>
</gene>
<evidence type="ECO:0000313" key="4">
    <source>
        <dbReference type="EMBL" id="EAC3883611.1"/>
    </source>
</evidence>
<evidence type="ECO:0000259" key="3">
    <source>
        <dbReference type="Pfam" id="PF17854"/>
    </source>
</evidence>
<feature type="transmembrane region" description="Helical" evidence="2">
    <location>
        <begin position="89"/>
        <end position="108"/>
    </location>
</feature>
<dbReference type="PANTHER" id="PTHR22683:SF41">
    <property type="entry name" value="DNA TRANSLOCASE FTSK"/>
    <property type="match status" value="1"/>
</dbReference>
<feature type="transmembrane region" description="Helical" evidence="2">
    <location>
        <begin position="21"/>
        <end position="40"/>
    </location>
</feature>
<feature type="compositionally biased region" description="Basic and acidic residues" evidence="1">
    <location>
        <begin position="203"/>
        <end position="257"/>
    </location>
</feature>
<proteinExistence type="predicted"/>
<keyword evidence="2" id="KW-1133">Transmembrane helix</keyword>
<feature type="transmembrane region" description="Helical" evidence="2">
    <location>
        <begin position="154"/>
        <end position="177"/>
    </location>
</feature>
<keyword evidence="2" id="KW-0472">Membrane</keyword>
<feature type="region of interest" description="Disordered" evidence="1">
    <location>
        <begin position="203"/>
        <end position="264"/>
    </location>
</feature>
<organism evidence="4 5">
    <name type="scientific">Listeria monocytogenes</name>
    <dbReference type="NCBI Taxonomy" id="1639"/>
    <lineage>
        <taxon>Bacteria</taxon>
        <taxon>Bacillati</taxon>
        <taxon>Bacillota</taxon>
        <taxon>Bacilli</taxon>
        <taxon>Bacillales</taxon>
        <taxon>Listeriaceae</taxon>
        <taxon>Listeria</taxon>
    </lineage>
</organism>
<accession>A0AA86XW03</accession>
<protein>
    <submittedName>
        <fullName evidence="4">DNA translocase FtsK</fullName>
    </submittedName>
</protein>
<dbReference type="Pfam" id="PF17854">
    <property type="entry name" value="FtsK_alpha"/>
    <property type="match status" value="1"/>
</dbReference>
<name>A0AA86XW03_LISMN</name>
<evidence type="ECO:0000313" key="5">
    <source>
        <dbReference type="Proteomes" id="UP000356407"/>
    </source>
</evidence>
<feature type="non-terminal residue" evidence="4">
    <location>
        <position position="462"/>
    </location>
</feature>
<feature type="transmembrane region" description="Helical" evidence="2">
    <location>
        <begin position="60"/>
        <end position="77"/>
    </location>
</feature>
<feature type="region of interest" description="Disordered" evidence="1">
    <location>
        <begin position="287"/>
        <end position="312"/>
    </location>
</feature>
<dbReference type="InterPro" id="IPR050206">
    <property type="entry name" value="FtsK/SpoIIIE/SftA"/>
</dbReference>
<dbReference type="Proteomes" id="UP000356407">
    <property type="component" value="Unassembled WGS sequence"/>
</dbReference>
<feature type="compositionally biased region" description="Low complexity" evidence="1">
    <location>
        <begin position="287"/>
        <end position="299"/>
    </location>
</feature>
<dbReference type="Gene3D" id="3.30.980.40">
    <property type="match status" value="1"/>
</dbReference>
<dbReference type="AlphaFoldDB" id="A0AA86XW03"/>
<dbReference type="SUPFAM" id="SSF103473">
    <property type="entry name" value="MFS general substrate transporter"/>
    <property type="match status" value="1"/>
</dbReference>
<feature type="domain" description="FtsK alpha" evidence="3">
    <location>
        <begin position="337"/>
        <end position="437"/>
    </location>
</feature>
<comment type="caution">
    <text evidence="4">The sequence shown here is derived from an EMBL/GenBank/DDBJ whole genome shotgun (WGS) entry which is preliminary data.</text>
</comment>
<dbReference type="InterPro" id="IPR041027">
    <property type="entry name" value="FtsK_alpha"/>
</dbReference>